<sequence>AEADLSKDGLTVKGDKGEASYGQDGLTVKGKDGKDA</sequence>
<gene>
    <name evidence="2" type="ORF">AM305_05137</name>
</gene>
<name>C5RZD3_9PAST</name>
<protein>
    <submittedName>
        <fullName evidence="2">Uncharacterized protein</fullName>
    </submittedName>
</protein>
<feature type="region of interest" description="Disordered" evidence="1">
    <location>
        <begin position="1"/>
        <end position="36"/>
    </location>
</feature>
<organism evidence="2 3">
    <name type="scientific">Actinobacillus minor NM305</name>
    <dbReference type="NCBI Taxonomy" id="637911"/>
    <lineage>
        <taxon>Bacteria</taxon>
        <taxon>Pseudomonadati</taxon>
        <taxon>Pseudomonadota</taxon>
        <taxon>Gammaproteobacteria</taxon>
        <taxon>Pasteurellales</taxon>
        <taxon>Pasteurellaceae</taxon>
        <taxon>Actinobacillus</taxon>
    </lineage>
</organism>
<proteinExistence type="predicted"/>
<accession>C5RZD3</accession>
<comment type="caution">
    <text evidence="2">The sequence shown here is derived from an EMBL/GenBank/DDBJ whole genome shotgun (WGS) entry which is preliminary data.</text>
</comment>
<evidence type="ECO:0000313" key="3">
    <source>
        <dbReference type="Proteomes" id="UP000005532"/>
    </source>
</evidence>
<dbReference type="Proteomes" id="UP000005532">
    <property type="component" value="Unassembled WGS sequence"/>
</dbReference>
<dbReference type="EMBL" id="ACQL01000044">
    <property type="protein sequence ID" value="EER47983.1"/>
    <property type="molecule type" value="Genomic_DNA"/>
</dbReference>
<feature type="non-terminal residue" evidence="2">
    <location>
        <position position="1"/>
    </location>
</feature>
<evidence type="ECO:0000256" key="1">
    <source>
        <dbReference type="SAM" id="MobiDB-lite"/>
    </source>
</evidence>
<reference evidence="2 3" key="1">
    <citation type="journal article" date="2010" name="Vet. Microbiol.">
        <title>Production of haemolysins by strains of the Actinobacillus minor/porcitonsillarum complex.</title>
        <authorList>
            <person name="Arya G."/>
            <person name="Niven D.F."/>
        </authorList>
    </citation>
    <scope>NUCLEOTIDE SEQUENCE [LARGE SCALE GENOMIC DNA]</scope>
    <source>
        <strain evidence="2 3">NM305</strain>
    </source>
</reference>
<feature type="non-terminal residue" evidence="2">
    <location>
        <position position="36"/>
    </location>
</feature>
<dbReference type="AlphaFoldDB" id="C5RZD3"/>
<evidence type="ECO:0000313" key="2">
    <source>
        <dbReference type="EMBL" id="EER47983.1"/>
    </source>
</evidence>